<dbReference type="RefSeq" id="WP_114841241.1">
    <property type="nucleotide sequence ID" value="NZ_CP031219.1"/>
</dbReference>
<sequence length="386" mass="42023">MEENALSEILKTGGLTPQEATLNGELTPKQGRVFVSTIVASDALLGKVTTDITGKLTKERSGLDVAKGMLTRHVSGETPPDENMKKLGKIGCTLDMTKGVELNAKINDDTLEDAKDNPNFDKEQFNAFGQIFSNDLLYLGVVGKADNPAVDAPFDELAKGWITVAKESDTTNKPTSSNESILYRLKHLVKNAHDDVKGSAAILMSASDYMDYQFEIAEKFKSLATLLKAKEKEFMGFEIETRPDVPNGTYLLTPLKNMVFGISSKVKRKRWYDNEKDCLRYKFVVYPDYEFDIHKYVTYMTIVSLTVTSYEVSVAVGASSQRTVSSAAGNGLAGVTAISRDETVATATYDSSNGKITVTGVAEGSTTVVVDDGTSYKEIKVTVTAA</sequence>
<keyword evidence="3" id="KW-1185">Reference proteome</keyword>
<evidence type="ECO:0000313" key="2">
    <source>
        <dbReference type="EMBL" id="RXK16058.1"/>
    </source>
</evidence>
<dbReference type="EMBL" id="NXID01000016">
    <property type="protein sequence ID" value="RXK16058.1"/>
    <property type="molecule type" value="Genomic_DNA"/>
</dbReference>
<evidence type="ECO:0000259" key="1">
    <source>
        <dbReference type="Pfam" id="PF02368"/>
    </source>
</evidence>
<dbReference type="InterPro" id="IPR003343">
    <property type="entry name" value="Big_2"/>
</dbReference>
<dbReference type="Pfam" id="PF02368">
    <property type="entry name" value="Big_2"/>
    <property type="match status" value="1"/>
</dbReference>
<proteinExistence type="predicted"/>
<dbReference type="Proteomes" id="UP000290092">
    <property type="component" value="Unassembled WGS sequence"/>
</dbReference>
<dbReference type="Gene3D" id="2.60.40.1080">
    <property type="match status" value="1"/>
</dbReference>
<evidence type="ECO:0000313" key="3">
    <source>
        <dbReference type="Proteomes" id="UP000290092"/>
    </source>
</evidence>
<organism evidence="2 3">
    <name type="scientific">Malaciobacter mytili LMG 24559</name>
    <dbReference type="NCBI Taxonomy" id="1032238"/>
    <lineage>
        <taxon>Bacteria</taxon>
        <taxon>Pseudomonadati</taxon>
        <taxon>Campylobacterota</taxon>
        <taxon>Epsilonproteobacteria</taxon>
        <taxon>Campylobacterales</taxon>
        <taxon>Arcobacteraceae</taxon>
        <taxon>Malaciobacter</taxon>
    </lineage>
</organism>
<reference evidence="2 3" key="1">
    <citation type="submission" date="2017-09" db="EMBL/GenBank/DDBJ databases">
        <title>Genomics of the genus Arcobacter.</title>
        <authorList>
            <person name="Perez-Cataluna A."/>
            <person name="Figueras M.J."/>
            <person name="Salas-Masso N."/>
        </authorList>
    </citation>
    <scope>NUCLEOTIDE SEQUENCE [LARGE SCALE GENOMIC DNA]</scope>
    <source>
        <strain evidence="2 3">CECT 7386</strain>
    </source>
</reference>
<accession>A0AAX2AGU7</accession>
<protein>
    <recommendedName>
        <fullName evidence="1">BIG2 domain-containing protein</fullName>
    </recommendedName>
</protein>
<feature type="domain" description="BIG2" evidence="1">
    <location>
        <begin position="304"/>
        <end position="374"/>
    </location>
</feature>
<dbReference type="KEGG" id="amyt:AMYT_0773"/>
<comment type="caution">
    <text evidence="2">The sequence shown here is derived from an EMBL/GenBank/DDBJ whole genome shotgun (WGS) entry which is preliminary data.</text>
</comment>
<dbReference type="AlphaFoldDB" id="A0AAX2AGU7"/>
<name>A0AAX2AGU7_9BACT</name>
<gene>
    <name evidence="2" type="ORF">CP985_05650</name>
</gene>